<dbReference type="PROSITE" id="PS50110">
    <property type="entry name" value="RESPONSE_REGULATORY"/>
    <property type="match status" value="1"/>
</dbReference>
<keyword evidence="11" id="KW-1185">Reference proteome</keyword>
<dbReference type="SMART" id="SM00862">
    <property type="entry name" value="Trans_reg_C"/>
    <property type="match status" value="1"/>
</dbReference>
<protein>
    <submittedName>
        <fullName evidence="10">Two-component system alkaline phosphatase synthesis response regulator PhoP</fullName>
    </submittedName>
</protein>
<keyword evidence="4 7" id="KW-0238">DNA-binding</keyword>
<feature type="modified residue" description="4-aspartylphosphate" evidence="6">
    <location>
        <position position="53"/>
    </location>
</feature>
<dbReference type="GO" id="GO:0000156">
    <property type="term" value="F:phosphorelay response regulator activity"/>
    <property type="evidence" value="ECO:0007669"/>
    <property type="project" value="TreeGrafter"/>
</dbReference>
<name>A0A420W9R4_9BACT</name>
<dbReference type="SMART" id="SM00448">
    <property type="entry name" value="REC"/>
    <property type="match status" value="1"/>
</dbReference>
<evidence type="ECO:0000313" key="10">
    <source>
        <dbReference type="EMBL" id="RKQ64071.1"/>
    </source>
</evidence>
<sequence>MKVAVVEDDLSVGNLIKKALSKEGYSVKLFSTAEALNDAIFSYGERFDLIILDVMLPGTDGIKACSFLREKGVEIPIMILTALSEEEDKVAGLDSGADDYVTKPFSIREFLARVRALTRRSRRSAKRELSLTTKGVIVNGKEIKLTTKEREVLKVLISKKGQVVSKDEIFNKVWKGEGSKRVVDVYIKYLRDKLGERIQTVWGIGYRLD</sequence>
<dbReference type="PANTHER" id="PTHR48111:SF1">
    <property type="entry name" value="TWO-COMPONENT RESPONSE REGULATOR ORR33"/>
    <property type="match status" value="1"/>
</dbReference>
<dbReference type="AlphaFoldDB" id="A0A420W9R4"/>
<gene>
    <name evidence="10" type="ORF">C7457_0962</name>
</gene>
<dbReference type="InterPro" id="IPR001867">
    <property type="entry name" value="OmpR/PhoB-type_DNA-bd"/>
</dbReference>
<dbReference type="InterPro" id="IPR016032">
    <property type="entry name" value="Sig_transdc_resp-reg_C-effctor"/>
</dbReference>
<dbReference type="GO" id="GO:0000976">
    <property type="term" value="F:transcription cis-regulatory region binding"/>
    <property type="evidence" value="ECO:0007669"/>
    <property type="project" value="TreeGrafter"/>
</dbReference>
<evidence type="ECO:0000256" key="4">
    <source>
        <dbReference type="ARBA" id="ARBA00023125"/>
    </source>
</evidence>
<evidence type="ECO:0000256" key="7">
    <source>
        <dbReference type="PROSITE-ProRule" id="PRU01091"/>
    </source>
</evidence>
<evidence type="ECO:0000256" key="1">
    <source>
        <dbReference type="ARBA" id="ARBA00022553"/>
    </source>
</evidence>
<evidence type="ECO:0000256" key="3">
    <source>
        <dbReference type="ARBA" id="ARBA00023015"/>
    </source>
</evidence>
<dbReference type="InterPro" id="IPR039420">
    <property type="entry name" value="WalR-like"/>
</dbReference>
<keyword evidence="3" id="KW-0805">Transcription regulation</keyword>
<dbReference type="GO" id="GO:0032993">
    <property type="term" value="C:protein-DNA complex"/>
    <property type="evidence" value="ECO:0007669"/>
    <property type="project" value="TreeGrafter"/>
</dbReference>
<dbReference type="PANTHER" id="PTHR48111">
    <property type="entry name" value="REGULATOR OF RPOS"/>
    <property type="match status" value="1"/>
</dbReference>
<dbReference type="Pfam" id="PF00072">
    <property type="entry name" value="Response_reg"/>
    <property type="match status" value="1"/>
</dbReference>
<dbReference type="GO" id="GO:0006355">
    <property type="term" value="P:regulation of DNA-templated transcription"/>
    <property type="evidence" value="ECO:0007669"/>
    <property type="project" value="InterPro"/>
</dbReference>
<evidence type="ECO:0000259" key="8">
    <source>
        <dbReference type="PROSITE" id="PS50110"/>
    </source>
</evidence>
<comment type="caution">
    <text evidence="10">The sequence shown here is derived from an EMBL/GenBank/DDBJ whole genome shotgun (WGS) entry which is preliminary data.</text>
</comment>
<organism evidence="10 11">
    <name type="scientific">Thermovibrio guaymasensis</name>
    <dbReference type="NCBI Taxonomy" id="240167"/>
    <lineage>
        <taxon>Bacteria</taxon>
        <taxon>Pseudomonadati</taxon>
        <taxon>Aquificota</taxon>
        <taxon>Aquificia</taxon>
        <taxon>Desulfurobacteriales</taxon>
        <taxon>Desulfurobacteriaceae</taxon>
        <taxon>Thermovibrio</taxon>
    </lineage>
</organism>
<dbReference type="EMBL" id="RBIE01000001">
    <property type="protein sequence ID" value="RKQ64071.1"/>
    <property type="molecule type" value="Genomic_DNA"/>
</dbReference>
<feature type="domain" description="Response regulatory" evidence="8">
    <location>
        <begin position="2"/>
        <end position="118"/>
    </location>
</feature>
<proteinExistence type="predicted"/>
<feature type="DNA-binding region" description="OmpR/PhoB-type" evidence="7">
    <location>
        <begin position="119"/>
        <end position="209"/>
    </location>
</feature>
<evidence type="ECO:0000256" key="2">
    <source>
        <dbReference type="ARBA" id="ARBA00023012"/>
    </source>
</evidence>
<dbReference type="Pfam" id="PF00486">
    <property type="entry name" value="Trans_reg_C"/>
    <property type="match status" value="1"/>
</dbReference>
<keyword evidence="1 6" id="KW-0597">Phosphoprotein</keyword>
<dbReference type="OrthoDB" id="9790454at2"/>
<dbReference type="PROSITE" id="PS51755">
    <property type="entry name" value="OMPR_PHOB"/>
    <property type="match status" value="1"/>
</dbReference>
<dbReference type="CDD" id="cd00383">
    <property type="entry name" value="trans_reg_C"/>
    <property type="match status" value="1"/>
</dbReference>
<evidence type="ECO:0000256" key="5">
    <source>
        <dbReference type="ARBA" id="ARBA00023163"/>
    </source>
</evidence>
<dbReference type="Gene3D" id="1.10.10.10">
    <property type="entry name" value="Winged helix-like DNA-binding domain superfamily/Winged helix DNA-binding domain"/>
    <property type="match status" value="1"/>
</dbReference>
<evidence type="ECO:0000259" key="9">
    <source>
        <dbReference type="PROSITE" id="PS51755"/>
    </source>
</evidence>
<keyword evidence="5" id="KW-0804">Transcription</keyword>
<dbReference type="Gene3D" id="3.40.50.2300">
    <property type="match status" value="1"/>
</dbReference>
<dbReference type="SUPFAM" id="SSF52172">
    <property type="entry name" value="CheY-like"/>
    <property type="match status" value="1"/>
</dbReference>
<dbReference type="GO" id="GO:0005829">
    <property type="term" value="C:cytosol"/>
    <property type="evidence" value="ECO:0007669"/>
    <property type="project" value="TreeGrafter"/>
</dbReference>
<keyword evidence="2" id="KW-0902">Two-component regulatory system</keyword>
<accession>A0A420W9R4</accession>
<dbReference type="Proteomes" id="UP000280881">
    <property type="component" value="Unassembled WGS sequence"/>
</dbReference>
<reference evidence="10 11" key="1">
    <citation type="submission" date="2018-10" db="EMBL/GenBank/DDBJ databases">
        <title>Genomic Encyclopedia of Type Strains, Phase IV (KMG-IV): sequencing the most valuable type-strain genomes for metagenomic binning, comparative biology and taxonomic classification.</title>
        <authorList>
            <person name="Goeker M."/>
        </authorList>
    </citation>
    <scope>NUCLEOTIDE SEQUENCE [LARGE SCALE GENOMIC DNA]</scope>
    <source>
        <strain evidence="10 11">DSM 15521</strain>
    </source>
</reference>
<evidence type="ECO:0000313" key="11">
    <source>
        <dbReference type="Proteomes" id="UP000280881"/>
    </source>
</evidence>
<evidence type="ECO:0000256" key="6">
    <source>
        <dbReference type="PROSITE-ProRule" id="PRU00169"/>
    </source>
</evidence>
<dbReference type="InterPro" id="IPR011006">
    <property type="entry name" value="CheY-like_superfamily"/>
</dbReference>
<dbReference type="SUPFAM" id="SSF46894">
    <property type="entry name" value="C-terminal effector domain of the bipartite response regulators"/>
    <property type="match status" value="1"/>
</dbReference>
<dbReference type="RefSeq" id="WP_121170514.1">
    <property type="nucleotide sequence ID" value="NZ_RBIE01000001.1"/>
</dbReference>
<dbReference type="InterPro" id="IPR001789">
    <property type="entry name" value="Sig_transdc_resp-reg_receiver"/>
</dbReference>
<dbReference type="InterPro" id="IPR036388">
    <property type="entry name" value="WH-like_DNA-bd_sf"/>
</dbReference>
<dbReference type="Gene3D" id="6.10.250.690">
    <property type="match status" value="1"/>
</dbReference>
<feature type="domain" description="OmpR/PhoB-type" evidence="9">
    <location>
        <begin position="119"/>
        <end position="209"/>
    </location>
</feature>